<dbReference type="SUPFAM" id="SSF52540">
    <property type="entry name" value="P-loop containing nucleoside triphosphate hydrolases"/>
    <property type="match status" value="1"/>
</dbReference>
<dbReference type="PANTHER" id="PTHR47972">
    <property type="entry name" value="KINESIN-LIKE PROTEIN KLP-3"/>
    <property type="match status" value="1"/>
</dbReference>
<dbReference type="Proteomes" id="UP001165085">
    <property type="component" value="Unassembled WGS sequence"/>
</dbReference>
<dbReference type="PROSITE" id="PS00411">
    <property type="entry name" value="KINESIN_MOTOR_1"/>
    <property type="match status" value="1"/>
</dbReference>
<protein>
    <recommendedName>
        <fullName evidence="4">Kinesin-like protein</fullName>
    </recommendedName>
</protein>
<keyword evidence="3 4" id="KW-0505">Motor protein</keyword>
<feature type="region of interest" description="Disordered" evidence="6">
    <location>
        <begin position="877"/>
        <end position="926"/>
    </location>
</feature>
<dbReference type="GO" id="GO:0007018">
    <property type="term" value="P:microtubule-based movement"/>
    <property type="evidence" value="ECO:0007669"/>
    <property type="project" value="InterPro"/>
</dbReference>
<dbReference type="Gene3D" id="3.40.850.10">
    <property type="entry name" value="Kinesin motor domain"/>
    <property type="match status" value="1"/>
</dbReference>
<evidence type="ECO:0000256" key="3">
    <source>
        <dbReference type="PROSITE-ProRule" id="PRU00283"/>
    </source>
</evidence>
<dbReference type="PROSITE" id="PS50067">
    <property type="entry name" value="KINESIN_MOTOR_2"/>
    <property type="match status" value="1"/>
</dbReference>
<comment type="similarity">
    <text evidence="3 4">Belongs to the TRAFAC class myosin-kinesin ATPase superfamily. Kinesin family.</text>
</comment>
<evidence type="ECO:0000256" key="2">
    <source>
        <dbReference type="ARBA" id="ARBA00022840"/>
    </source>
</evidence>
<keyword evidence="1 3" id="KW-0547">Nucleotide-binding</keyword>
<feature type="domain" description="Kinesin motor" evidence="7">
    <location>
        <begin position="525"/>
        <end position="856"/>
    </location>
</feature>
<feature type="coiled-coil region" evidence="5">
    <location>
        <begin position="228"/>
        <end position="283"/>
    </location>
</feature>
<dbReference type="EMBL" id="BRXY01000168">
    <property type="protein sequence ID" value="GMH73431.1"/>
    <property type="molecule type" value="Genomic_DNA"/>
</dbReference>
<evidence type="ECO:0000256" key="6">
    <source>
        <dbReference type="SAM" id="MobiDB-lite"/>
    </source>
</evidence>
<dbReference type="Pfam" id="PF00225">
    <property type="entry name" value="Kinesin"/>
    <property type="match status" value="1"/>
</dbReference>
<dbReference type="GO" id="GO:0005524">
    <property type="term" value="F:ATP binding"/>
    <property type="evidence" value="ECO:0007669"/>
    <property type="project" value="UniProtKB-UniRule"/>
</dbReference>
<feature type="compositionally biased region" description="Polar residues" evidence="6">
    <location>
        <begin position="46"/>
        <end position="60"/>
    </location>
</feature>
<comment type="caution">
    <text evidence="8">The sequence shown here is derived from an EMBL/GenBank/DDBJ whole genome shotgun (WGS) entry which is preliminary data.</text>
</comment>
<dbReference type="InterPro" id="IPR027417">
    <property type="entry name" value="P-loop_NTPase"/>
</dbReference>
<accession>A0A9W7AIF7</accession>
<keyword evidence="9" id="KW-1185">Reference proteome</keyword>
<dbReference type="OrthoDB" id="3176171at2759"/>
<organism evidence="8 9">
    <name type="scientific">Triparma strigata</name>
    <dbReference type="NCBI Taxonomy" id="1606541"/>
    <lineage>
        <taxon>Eukaryota</taxon>
        <taxon>Sar</taxon>
        <taxon>Stramenopiles</taxon>
        <taxon>Ochrophyta</taxon>
        <taxon>Bolidophyceae</taxon>
        <taxon>Parmales</taxon>
        <taxon>Triparmaceae</taxon>
        <taxon>Triparma</taxon>
    </lineage>
</organism>
<dbReference type="AlphaFoldDB" id="A0A9W7AIF7"/>
<proteinExistence type="inferred from homology"/>
<evidence type="ECO:0000256" key="5">
    <source>
        <dbReference type="SAM" id="Coils"/>
    </source>
</evidence>
<feature type="binding site" evidence="3">
    <location>
        <begin position="612"/>
        <end position="619"/>
    </location>
    <ligand>
        <name>ATP</name>
        <dbReference type="ChEBI" id="CHEBI:30616"/>
    </ligand>
</feature>
<dbReference type="InterPro" id="IPR019821">
    <property type="entry name" value="Kinesin_motor_CS"/>
</dbReference>
<evidence type="ECO:0000256" key="1">
    <source>
        <dbReference type="ARBA" id="ARBA00022741"/>
    </source>
</evidence>
<reference evidence="9" key="1">
    <citation type="journal article" date="2023" name="Commun. Biol.">
        <title>Genome analysis of Parmales, the sister group of diatoms, reveals the evolutionary specialization of diatoms from phago-mixotrophs to photoautotrophs.</title>
        <authorList>
            <person name="Ban H."/>
            <person name="Sato S."/>
            <person name="Yoshikawa S."/>
            <person name="Yamada K."/>
            <person name="Nakamura Y."/>
            <person name="Ichinomiya M."/>
            <person name="Sato N."/>
            <person name="Blanc-Mathieu R."/>
            <person name="Endo H."/>
            <person name="Kuwata A."/>
            <person name="Ogata H."/>
        </authorList>
    </citation>
    <scope>NUCLEOTIDE SEQUENCE [LARGE SCALE GENOMIC DNA]</scope>
    <source>
        <strain evidence="9">NIES 3701</strain>
    </source>
</reference>
<dbReference type="SMART" id="SM00129">
    <property type="entry name" value="KISc"/>
    <property type="match status" value="1"/>
</dbReference>
<evidence type="ECO:0000313" key="9">
    <source>
        <dbReference type="Proteomes" id="UP001165085"/>
    </source>
</evidence>
<feature type="coiled-coil region" evidence="5">
    <location>
        <begin position="325"/>
        <end position="408"/>
    </location>
</feature>
<evidence type="ECO:0000256" key="4">
    <source>
        <dbReference type="RuleBase" id="RU000394"/>
    </source>
</evidence>
<name>A0A9W7AIF7_9STRA</name>
<dbReference type="GO" id="GO:0008017">
    <property type="term" value="F:microtubule binding"/>
    <property type="evidence" value="ECO:0007669"/>
    <property type="project" value="InterPro"/>
</dbReference>
<dbReference type="InterPro" id="IPR036961">
    <property type="entry name" value="Kinesin_motor_dom_sf"/>
</dbReference>
<keyword evidence="2 3" id="KW-0067">ATP-binding</keyword>
<sequence length="926" mass="102005">MPPPPFSSNKDHVPLGLPESYLSNQPPSTTSTPPRRGLHANDLDLASTQSSSNDPFQSLYETIKKHSKLSGEQASRETKRSTMHKKKLRVSTSSSLHNNNDESDSSSATANANKRLTNISHDLKSSNIRLKAQVASLLNLSKLLLKSSSSGKTLGMVKADAIAFSSILDSNVIQLLGPSPASVNLAGGGESSKDSKGKSLNLDLIGGEDNACVGEMMNFFKGMQTVFENECSAKIEAAEAEANQWKEQFEKSESERVMLLYDYKKMEEELDSVRNRTNEEVLESIYDGRLALANGEDLAVKDDAALIAMGIQPIPTNALTTSVGRTHVHHEMDALRKQKEFLQKEVEDARAALHRQQAETKARECDMSNITDHLEDMQKKLLQSEKDKVALKRKLIAANEEKQKLKKREWSYEKSGIEAKELGEIAVRKAEDILEKAYKVKVAKRRPLVRAKRLADESRRGVGELGRHVKLEINRCLHDVCDLVREGLFALGEEVQGAAEMRVKYRLEAQERRKIFNKMLTMQGRLRVMARIRPLEMKEGGGGGQRCLSIAPGGDTIMLDFDHNGAHKFRFDKVFSHLPNAHSDTEHGIAEQVLPLALSAMDGYNVCIFAYGQTGSGKTHTMKALTSIICRKLFSSREGFKSKVSVSYTEIYNNEVRDLLRNPKDDHGRSEWGRVDKIDHNVPSLDVRTNSDGKVEVNSISVRITCAEEVEDLVRRGTEIRSTFSTDLNKHSSRSHALLTITCEVENEWAGLKYCGKLNLVDLAGSERLSRSNTEGDRLKETQFINTSLAALGNVMSALAKDQAYIPYRDSKLTMLLSDSLSGNSKVLMMTCIKEGTEEASETLCSLQFGARAKRVKLGEAKKNVVGKVEEATATATATAAGGSNGDGQRKKGRVNAPPPPPTVLAAAAGGKPPSIRGKSKSKEKK</sequence>
<keyword evidence="4" id="KW-0493">Microtubule</keyword>
<dbReference type="InterPro" id="IPR027640">
    <property type="entry name" value="Kinesin-like_fam"/>
</dbReference>
<dbReference type="GO" id="GO:0003777">
    <property type="term" value="F:microtubule motor activity"/>
    <property type="evidence" value="ECO:0007669"/>
    <property type="project" value="InterPro"/>
</dbReference>
<keyword evidence="5" id="KW-0175">Coiled coil</keyword>
<dbReference type="PANTHER" id="PTHR47972:SF28">
    <property type="entry name" value="KINESIN-LIKE PROTEIN KLP-3"/>
    <property type="match status" value="1"/>
</dbReference>
<gene>
    <name evidence="8" type="ORF">TrST_g10901</name>
</gene>
<evidence type="ECO:0000259" key="7">
    <source>
        <dbReference type="PROSITE" id="PS50067"/>
    </source>
</evidence>
<dbReference type="InterPro" id="IPR001752">
    <property type="entry name" value="Kinesin_motor_dom"/>
</dbReference>
<feature type="region of interest" description="Disordered" evidence="6">
    <location>
        <begin position="1"/>
        <end position="109"/>
    </location>
</feature>
<evidence type="ECO:0000313" key="8">
    <source>
        <dbReference type="EMBL" id="GMH73431.1"/>
    </source>
</evidence>
<dbReference type="GO" id="GO:0005874">
    <property type="term" value="C:microtubule"/>
    <property type="evidence" value="ECO:0007669"/>
    <property type="project" value="UniProtKB-KW"/>
</dbReference>
<dbReference type="PRINTS" id="PR00380">
    <property type="entry name" value="KINESINHEAVY"/>
</dbReference>